<reference evidence="2 3" key="1">
    <citation type="submission" date="2019-05" db="EMBL/GenBank/DDBJ databases">
        <title>Another draft genome of Portunus trituberculatus and its Hox gene families provides insights of decapod evolution.</title>
        <authorList>
            <person name="Jeong J.-H."/>
            <person name="Song I."/>
            <person name="Kim S."/>
            <person name="Choi T."/>
            <person name="Kim D."/>
            <person name="Ryu S."/>
            <person name="Kim W."/>
        </authorList>
    </citation>
    <scope>NUCLEOTIDE SEQUENCE [LARGE SCALE GENOMIC DNA]</scope>
    <source>
        <tissue evidence="2">Muscle</tissue>
    </source>
</reference>
<dbReference type="AlphaFoldDB" id="A0A5B7F9Y5"/>
<accession>A0A5B7F9Y5</accession>
<keyword evidence="3" id="KW-1185">Reference proteome</keyword>
<dbReference type="EMBL" id="VSRR010006280">
    <property type="protein sequence ID" value="MPC44430.1"/>
    <property type="molecule type" value="Genomic_DNA"/>
</dbReference>
<organism evidence="2 3">
    <name type="scientific">Portunus trituberculatus</name>
    <name type="common">Swimming crab</name>
    <name type="synonym">Neptunus trituberculatus</name>
    <dbReference type="NCBI Taxonomy" id="210409"/>
    <lineage>
        <taxon>Eukaryota</taxon>
        <taxon>Metazoa</taxon>
        <taxon>Ecdysozoa</taxon>
        <taxon>Arthropoda</taxon>
        <taxon>Crustacea</taxon>
        <taxon>Multicrustacea</taxon>
        <taxon>Malacostraca</taxon>
        <taxon>Eumalacostraca</taxon>
        <taxon>Eucarida</taxon>
        <taxon>Decapoda</taxon>
        <taxon>Pleocyemata</taxon>
        <taxon>Brachyura</taxon>
        <taxon>Eubrachyura</taxon>
        <taxon>Portunoidea</taxon>
        <taxon>Portunidae</taxon>
        <taxon>Portuninae</taxon>
        <taxon>Portunus</taxon>
    </lineage>
</organism>
<keyword evidence="1" id="KW-0732">Signal</keyword>
<evidence type="ECO:0000313" key="3">
    <source>
        <dbReference type="Proteomes" id="UP000324222"/>
    </source>
</evidence>
<proteinExistence type="predicted"/>
<feature type="chain" id="PRO_5022678458" description="Secreted protein" evidence="1">
    <location>
        <begin position="18"/>
        <end position="155"/>
    </location>
</feature>
<evidence type="ECO:0008006" key="4">
    <source>
        <dbReference type="Google" id="ProtNLM"/>
    </source>
</evidence>
<evidence type="ECO:0000313" key="2">
    <source>
        <dbReference type="EMBL" id="MPC44430.1"/>
    </source>
</evidence>
<protein>
    <recommendedName>
        <fullName evidence="4">Secreted protein</fullName>
    </recommendedName>
</protein>
<gene>
    <name evidence="2" type="ORF">E2C01_038102</name>
</gene>
<evidence type="ECO:0000256" key="1">
    <source>
        <dbReference type="SAM" id="SignalP"/>
    </source>
</evidence>
<sequence>MMVMVMVMMMVMKMVMSLVRIASPSECFGYKLEVRPVLPAHLHRLLTGTDALLVLLLLKEHRWKAKQGKGHLLKPSTLPTLICSGVLSTSIFSSFCARGEGVFFEEALLVVVSEASSISASSSAPITSRPIMTLMQSLFELLVVGVQGQAALEGV</sequence>
<feature type="signal peptide" evidence="1">
    <location>
        <begin position="1"/>
        <end position="17"/>
    </location>
</feature>
<dbReference type="Proteomes" id="UP000324222">
    <property type="component" value="Unassembled WGS sequence"/>
</dbReference>
<comment type="caution">
    <text evidence="2">The sequence shown here is derived from an EMBL/GenBank/DDBJ whole genome shotgun (WGS) entry which is preliminary data.</text>
</comment>
<name>A0A5B7F9Y5_PORTR</name>